<dbReference type="EMBL" id="CP014873">
    <property type="protein sequence ID" value="ANK61394.1"/>
    <property type="molecule type" value="Genomic_DNA"/>
</dbReference>
<dbReference type="OrthoDB" id="2325119at2"/>
<dbReference type="AlphaFoldDB" id="A0A192GXZ8"/>
<gene>
    <name evidence="1" type="ORF">AYR53_00655</name>
</gene>
<evidence type="ECO:0000313" key="2">
    <source>
        <dbReference type="Proteomes" id="UP000078582"/>
    </source>
</evidence>
<proteinExistence type="predicted"/>
<dbReference type="GeneID" id="42980746"/>
<sequence length="115" mass="13180">MLDVIDSINRLSWTVEHHYAHIEAQHPFIRAFAVQFELAYTDFRVIQMALQLAGDQHPLLVAFTAAYDQVYKFDYEFAANGPAAFNEKYAGQLSAYRQAKDELLGKLEQIKQLQG</sequence>
<protein>
    <submittedName>
        <fullName evidence="1">Uncharacterized protein</fullName>
    </submittedName>
</protein>
<organism evidence="1 2">
    <name type="scientific">Loigolactobacillus backii</name>
    <dbReference type="NCBI Taxonomy" id="375175"/>
    <lineage>
        <taxon>Bacteria</taxon>
        <taxon>Bacillati</taxon>
        <taxon>Bacillota</taxon>
        <taxon>Bacilli</taxon>
        <taxon>Lactobacillales</taxon>
        <taxon>Lactobacillaceae</taxon>
        <taxon>Loigolactobacillus</taxon>
    </lineage>
</organism>
<accession>A0A192GXZ8</accession>
<name>A0A192GXZ8_9LACO</name>
<dbReference type="RefSeq" id="WP_068222537.1">
    <property type="nucleotide sequence ID" value="NZ_CP014623.1"/>
</dbReference>
<dbReference type="STRING" id="375175.AYR53_00655"/>
<dbReference type="Proteomes" id="UP000078582">
    <property type="component" value="Chromosome"/>
</dbReference>
<evidence type="ECO:0000313" key="1">
    <source>
        <dbReference type="EMBL" id="ANK61394.1"/>
    </source>
</evidence>
<reference evidence="1 2" key="1">
    <citation type="submission" date="2016-03" db="EMBL/GenBank/DDBJ databases">
        <title>Pediococcus and Lactobacillus from brewery environment - whole genome sequencing and assembly.</title>
        <authorList>
            <person name="Behr J."/>
            <person name="Geissler A.J."/>
            <person name="Vogel R.F."/>
        </authorList>
    </citation>
    <scope>NUCLEOTIDE SEQUENCE [LARGE SCALE GENOMIC DNA]</scope>
    <source>
        <strain evidence="1 2">TMW 1.1989</strain>
    </source>
</reference>
<dbReference type="KEGG" id="lbt:AYR52_00820"/>
<keyword evidence="2" id="KW-1185">Reference proteome</keyword>